<feature type="compositionally biased region" description="Low complexity" evidence="2">
    <location>
        <begin position="42"/>
        <end position="54"/>
    </location>
</feature>
<feature type="compositionally biased region" description="Basic and acidic residues" evidence="2">
    <location>
        <begin position="145"/>
        <end position="155"/>
    </location>
</feature>
<dbReference type="PANTHER" id="PTHR12048">
    <property type="entry name" value="CCAAT-BINDING FACTOR-RELATED"/>
    <property type="match status" value="1"/>
</dbReference>
<dbReference type="Pfam" id="PF03914">
    <property type="entry name" value="CBF"/>
    <property type="match status" value="1"/>
</dbReference>
<evidence type="ECO:0000313" key="4">
    <source>
        <dbReference type="EMBL" id="PAV23829.1"/>
    </source>
</evidence>
<proteinExistence type="inferred from homology"/>
<evidence type="ECO:0000256" key="2">
    <source>
        <dbReference type="SAM" id="MobiDB-lite"/>
    </source>
</evidence>
<dbReference type="EMBL" id="NBII01000001">
    <property type="protein sequence ID" value="PAV23829.1"/>
    <property type="molecule type" value="Genomic_DNA"/>
</dbReference>
<protein>
    <submittedName>
        <fullName evidence="4">CBF-domain-containing</fullName>
    </submittedName>
</protein>
<keyword evidence="5" id="KW-1185">Reference proteome</keyword>
<dbReference type="PANTHER" id="PTHR12048:SF0">
    <property type="entry name" value="CCAAT_ENHANCER-BINDING PROTEIN ZETA"/>
    <property type="match status" value="1"/>
</dbReference>
<feature type="region of interest" description="Disordered" evidence="2">
    <location>
        <begin position="509"/>
        <end position="546"/>
    </location>
</feature>
<organism evidence="4 5">
    <name type="scientific">Pyrrhoderma noxium</name>
    <dbReference type="NCBI Taxonomy" id="2282107"/>
    <lineage>
        <taxon>Eukaryota</taxon>
        <taxon>Fungi</taxon>
        <taxon>Dikarya</taxon>
        <taxon>Basidiomycota</taxon>
        <taxon>Agaricomycotina</taxon>
        <taxon>Agaricomycetes</taxon>
        <taxon>Hymenochaetales</taxon>
        <taxon>Hymenochaetaceae</taxon>
        <taxon>Pyrrhoderma</taxon>
    </lineage>
</organism>
<feature type="region of interest" description="Disordered" evidence="2">
    <location>
        <begin position="113"/>
        <end position="160"/>
    </location>
</feature>
<gene>
    <name evidence="4" type="ORF">PNOK_0089700</name>
</gene>
<feature type="compositionally biased region" description="Basic residues" evidence="2">
    <location>
        <begin position="1046"/>
        <end position="1055"/>
    </location>
</feature>
<reference evidence="4 5" key="1">
    <citation type="journal article" date="2017" name="Mol. Ecol.">
        <title>Comparative and population genomic landscape of Phellinus noxius: A hypervariable fungus causing root rot in trees.</title>
        <authorList>
            <person name="Chung C.L."/>
            <person name="Lee T.J."/>
            <person name="Akiba M."/>
            <person name="Lee H.H."/>
            <person name="Kuo T.H."/>
            <person name="Liu D."/>
            <person name="Ke H.M."/>
            <person name="Yokoi T."/>
            <person name="Roa M.B."/>
            <person name="Lu M.J."/>
            <person name="Chang Y.Y."/>
            <person name="Ann P.J."/>
            <person name="Tsai J.N."/>
            <person name="Chen C.Y."/>
            <person name="Tzean S.S."/>
            <person name="Ota Y."/>
            <person name="Hattori T."/>
            <person name="Sahashi N."/>
            <person name="Liou R.F."/>
            <person name="Kikuchi T."/>
            <person name="Tsai I.J."/>
        </authorList>
    </citation>
    <scope>NUCLEOTIDE SEQUENCE [LARGE SCALE GENOMIC DNA]</scope>
    <source>
        <strain evidence="4 5">FFPRI411160</strain>
    </source>
</reference>
<feature type="region of interest" description="Disordered" evidence="2">
    <location>
        <begin position="866"/>
        <end position="1073"/>
    </location>
</feature>
<dbReference type="Proteomes" id="UP000217199">
    <property type="component" value="Unassembled WGS sequence"/>
</dbReference>
<dbReference type="OrthoDB" id="28947at2759"/>
<evidence type="ECO:0000313" key="5">
    <source>
        <dbReference type="Proteomes" id="UP000217199"/>
    </source>
</evidence>
<feature type="compositionally biased region" description="Acidic residues" evidence="2">
    <location>
        <begin position="120"/>
        <end position="144"/>
    </location>
</feature>
<dbReference type="SUPFAM" id="SSF48371">
    <property type="entry name" value="ARM repeat"/>
    <property type="match status" value="1"/>
</dbReference>
<comment type="caution">
    <text evidence="4">The sequence shown here is derived from an EMBL/GenBank/DDBJ whole genome shotgun (WGS) entry which is preliminary data.</text>
</comment>
<comment type="similarity">
    <text evidence="1">Belongs to the CBF/MAK21 family.</text>
</comment>
<dbReference type="InterPro" id="IPR016024">
    <property type="entry name" value="ARM-type_fold"/>
</dbReference>
<feature type="region of interest" description="Disordered" evidence="2">
    <location>
        <begin position="717"/>
        <end position="736"/>
    </location>
</feature>
<feature type="domain" description="CCAAT-binding factor" evidence="3">
    <location>
        <begin position="601"/>
        <end position="766"/>
    </location>
</feature>
<feature type="compositionally biased region" description="Acidic residues" evidence="2">
    <location>
        <begin position="882"/>
        <end position="902"/>
    </location>
</feature>
<dbReference type="InterPro" id="IPR040155">
    <property type="entry name" value="CEBPZ/Mak21-like"/>
</dbReference>
<dbReference type="AlphaFoldDB" id="A0A286UW52"/>
<feature type="compositionally biased region" description="Acidic residues" evidence="2">
    <location>
        <begin position="1023"/>
        <end position="1034"/>
    </location>
</feature>
<accession>A0A286UW52</accession>
<dbReference type="InParanoid" id="A0A286UW52"/>
<dbReference type="FunCoup" id="A0A286UW52">
    <property type="interactions" value="596"/>
</dbReference>
<feature type="compositionally biased region" description="Acidic residues" evidence="2">
    <location>
        <begin position="939"/>
        <end position="969"/>
    </location>
</feature>
<dbReference type="InterPro" id="IPR005612">
    <property type="entry name" value="CCAAT-binding_factor"/>
</dbReference>
<evidence type="ECO:0000259" key="3">
    <source>
        <dbReference type="Pfam" id="PF03914"/>
    </source>
</evidence>
<feature type="region of interest" description="Disordered" evidence="2">
    <location>
        <begin position="1"/>
        <end position="66"/>
    </location>
</feature>
<sequence>MARIQTKKKDLAASTKQKQKPDNAPKKIRFKGNLEAGSNHASSSSNVKNTISSKPSNEKESLRNAILSLGGDEEDFEFLKDVDSDTEVSTVNNIKNDAHLFKDLKSFMKNLDFSKARPSEEEEDDEVEEEGEEGEEEEEEEGVEANEKPEQEKKRQINIPQIGPEPRLLIEPTPLWYNCTLSSLPSSSQPTSSVSPQLLSTKQAHAAELHANELKVYEQASSASAHKLATSASDTAFLQQVLANGTLSDRLSALTLMAQSSPMHNTRALDTLRSMGQKKGREESLKALRAIVDWWVGGGAPDRKLKYFADQPLAQPSVTDKHLLLWYFEDWLKKYFFTLLQALEALSLDPLPYIRMQAMSLIYTLLREKPEQEHNLLRLLVNKLGDSERPVASRASYHLLQLLQAHPSMKSVVIREISSLVLRPTRGASTATTANGATHLKFTDDTPKPKAQAKVEKKDLQQDHAKYYSTITLNQIMLVPTELDRAVAVQLIHLYFELFKEILGTPASPVSEDPENKVDHSRYGKEKKKKLEERSGKGKEKEEPATEFTEVEDANSKLTSAILTGVNRALPFAKLSIEDVEFSRHIDTLFLICHKSTFNISLQALRLIMQICQSLATNPSSSSSNTLQTSISDRYYRALYASLQDSRLNSSSKQAMYLNLLLKSLKMDTKPERVKAFVRRFVQLLVAAGSGGIEFVAGGLFLLGELFKTQPSIRELLSEPKQEANSPEDLYDPRKRDPQYAHAGATPIWEITPLLQHFHPTIRLHASQLLSGKELTANADLSLNTLSHFLDRFVYKNPKKLKPKGASAMQPGATATDGTSVRVMKGAQVDGATTMNDESFWRKDEKDIPADQLFFHKYFSQKNEKERAKAEKIAKRKGTGKDDDEVEDDQEDSDLEEDEEDATERKNQDGEEVDDEDSEEEAEIWKAMKATNPDLQPGGDDDIEDFSEDSEDSEDYSLDDDEGEEEEKEGADKTDNKDGDEEDDESGLSMVEDSDAEDLIDLEDIDFPEGLISYPSDASSSDAEVDAENDDEEWSGFGGADDTTSKNKRKRKAGKGAKEQEEGKRKAKRRRALPTFATYEDYAKLIEDGPEDNI</sequence>
<dbReference type="GO" id="GO:0005634">
    <property type="term" value="C:nucleus"/>
    <property type="evidence" value="ECO:0007669"/>
    <property type="project" value="UniProtKB-ARBA"/>
</dbReference>
<evidence type="ECO:0000256" key="1">
    <source>
        <dbReference type="ARBA" id="ARBA00007797"/>
    </source>
</evidence>
<dbReference type="STRING" id="2282107.A0A286UW52"/>
<feature type="compositionally biased region" description="Acidic residues" evidence="2">
    <location>
        <begin position="910"/>
        <end position="922"/>
    </location>
</feature>
<name>A0A286UW52_9AGAM</name>
<feature type="compositionally biased region" description="Acidic residues" evidence="2">
    <location>
        <begin position="978"/>
        <end position="1007"/>
    </location>
</feature>
<feature type="compositionally biased region" description="Basic and acidic residues" evidence="2">
    <location>
        <begin position="514"/>
        <end position="544"/>
    </location>
</feature>